<feature type="domain" description="TonB C-terminal" evidence="2">
    <location>
        <begin position="64"/>
        <end position="120"/>
    </location>
</feature>
<proteinExistence type="predicted"/>
<dbReference type="GO" id="GO:0055085">
    <property type="term" value="P:transmembrane transport"/>
    <property type="evidence" value="ECO:0007669"/>
    <property type="project" value="InterPro"/>
</dbReference>
<dbReference type="RefSeq" id="WP_074236008.1">
    <property type="nucleotide sequence ID" value="NZ_FSRK01000002.1"/>
</dbReference>
<dbReference type="SUPFAM" id="SSF74653">
    <property type="entry name" value="TolA/TonB C-terminal domain"/>
    <property type="match status" value="1"/>
</dbReference>
<dbReference type="InterPro" id="IPR037682">
    <property type="entry name" value="TonB_C"/>
</dbReference>
<dbReference type="Pfam" id="PF03544">
    <property type="entry name" value="TonB_C"/>
    <property type="match status" value="1"/>
</dbReference>
<evidence type="ECO:0000313" key="3">
    <source>
        <dbReference type="EMBL" id="SIO33850.1"/>
    </source>
</evidence>
<organism evidence="3 4">
    <name type="scientific">Epilithonimonas zeae</name>
    <dbReference type="NCBI Taxonomy" id="1416779"/>
    <lineage>
        <taxon>Bacteria</taxon>
        <taxon>Pseudomonadati</taxon>
        <taxon>Bacteroidota</taxon>
        <taxon>Flavobacteriia</taxon>
        <taxon>Flavobacteriales</taxon>
        <taxon>Weeksellaceae</taxon>
        <taxon>Chryseobacterium group</taxon>
        <taxon>Epilithonimonas</taxon>
    </lineage>
</organism>
<feature type="chain" id="PRO_5012252615" evidence="1">
    <location>
        <begin position="19"/>
        <end position="125"/>
    </location>
</feature>
<dbReference type="Proteomes" id="UP000185207">
    <property type="component" value="Unassembled WGS sequence"/>
</dbReference>
<evidence type="ECO:0000259" key="2">
    <source>
        <dbReference type="Pfam" id="PF03544"/>
    </source>
</evidence>
<keyword evidence="1" id="KW-0732">Signal</keyword>
<keyword evidence="4" id="KW-1185">Reference proteome</keyword>
<evidence type="ECO:0000313" key="4">
    <source>
        <dbReference type="Proteomes" id="UP000185207"/>
    </source>
</evidence>
<sequence length="125" mass="14004">MKKILLLFVLLFSVTAFSQEKNENEVFEAVDKAATFEGGISSFRNEFAKNVDTKKVQGKGTFRTVMTFVVEKDGTISELKANGENQSFNEQAVKAMKKIKTKWSPAKKDGTTVRSRFKFPAAINI</sequence>
<dbReference type="Gene3D" id="3.30.1150.10">
    <property type="match status" value="1"/>
</dbReference>
<protein>
    <submittedName>
        <fullName evidence="3">TonB protein C-terminal</fullName>
    </submittedName>
</protein>
<dbReference type="EMBL" id="FSRK01000002">
    <property type="protein sequence ID" value="SIO33850.1"/>
    <property type="molecule type" value="Genomic_DNA"/>
</dbReference>
<dbReference type="AlphaFoldDB" id="A0A1N6IPB1"/>
<evidence type="ECO:0000256" key="1">
    <source>
        <dbReference type="SAM" id="SignalP"/>
    </source>
</evidence>
<name>A0A1N6IPB1_9FLAO</name>
<gene>
    <name evidence="3" type="ORF">SAMN05444409_2861</name>
</gene>
<reference evidence="4" key="1">
    <citation type="submission" date="2016-11" db="EMBL/GenBank/DDBJ databases">
        <authorList>
            <person name="Varghese N."/>
            <person name="Submissions S."/>
        </authorList>
    </citation>
    <scope>NUCLEOTIDE SEQUENCE [LARGE SCALE GENOMIC DNA]</scope>
    <source>
        <strain evidence="4">DSM 27623</strain>
    </source>
</reference>
<feature type="signal peptide" evidence="1">
    <location>
        <begin position="1"/>
        <end position="18"/>
    </location>
</feature>
<dbReference type="STRING" id="1416779.SAMN05444409_2861"/>
<accession>A0A1N6IPB1</accession>
<dbReference type="OrthoDB" id="1095452at2"/>